<dbReference type="InParanoid" id="A0A2P5CLH0"/>
<dbReference type="Proteomes" id="UP000237000">
    <property type="component" value="Unassembled WGS sequence"/>
</dbReference>
<dbReference type="PANTHER" id="PTHR33602:SF1">
    <property type="entry name" value="REGULATORY PROTEIN RECX FAMILY PROTEIN"/>
    <property type="match status" value="1"/>
</dbReference>
<dbReference type="GO" id="GO:0003677">
    <property type="term" value="F:DNA binding"/>
    <property type="evidence" value="ECO:0007669"/>
    <property type="project" value="UniProtKB-KW"/>
</dbReference>
<feature type="region of interest" description="Disordered" evidence="2">
    <location>
        <begin position="20"/>
        <end position="40"/>
    </location>
</feature>
<protein>
    <submittedName>
        <fullName evidence="3">Winged helix-turn-helix DNA-binding domain containing protein</fullName>
    </submittedName>
</protein>
<evidence type="ECO:0000313" key="4">
    <source>
        <dbReference type="Proteomes" id="UP000237000"/>
    </source>
</evidence>
<organism evidence="3 4">
    <name type="scientific">Trema orientale</name>
    <name type="common">Charcoal tree</name>
    <name type="synonym">Celtis orientalis</name>
    <dbReference type="NCBI Taxonomy" id="63057"/>
    <lineage>
        <taxon>Eukaryota</taxon>
        <taxon>Viridiplantae</taxon>
        <taxon>Streptophyta</taxon>
        <taxon>Embryophyta</taxon>
        <taxon>Tracheophyta</taxon>
        <taxon>Spermatophyta</taxon>
        <taxon>Magnoliopsida</taxon>
        <taxon>eudicotyledons</taxon>
        <taxon>Gunneridae</taxon>
        <taxon>Pentapetalae</taxon>
        <taxon>rosids</taxon>
        <taxon>fabids</taxon>
        <taxon>Rosales</taxon>
        <taxon>Cannabaceae</taxon>
        <taxon>Trema</taxon>
    </lineage>
</organism>
<proteinExistence type="predicted"/>
<gene>
    <name evidence="3" type="ORF">TorRG33x02_280600</name>
</gene>
<evidence type="ECO:0000256" key="1">
    <source>
        <dbReference type="ARBA" id="ARBA00022490"/>
    </source>
</evidence>
<dbReference type="PANTHER" id="PTHR33602">
    <property type="entry name" value="REGULATORY PROTEIN RECX FAMILY PROTEIN"/>
    <property type="match status" value="1"/>
</dbReference>
<dbReference type="GO" id="GO:0006282">
    <property type="term" value="P:regulation of DNA repair"/>
    <property type="evidence" value="ECO:0007669"/>
    <property type="project" value="InterPro"/>
</dbReference>
<reference evidence="4" key="1">
    <citation type="submission" date="2016-06" db="EMBL/GenBank/DDBJ databases">
        <title>Parallel loss of symbiosis genes in relatives of nitrogen-fixing non-legume Parasponia.</title>
        <authorList>
            <person name="Van Velzen R."/>
            <person name="Holmer R."/>
            <person name="Bu F."/>
            <person name="Rutten L."/>
            <person name="Van Zeijl A."/>
            <person name="Liu W."/>
            <person name="Santuari L."/>
            <person name="Cao Q."/>
            <person name="Sharma T."/>
            <person name="Shen D."/>
            <person name="Roswanjaya Y."/>
            <person name="Wardhani T."/>
            <person name="Kalhor M.S."/>
            <person name="Jansen J."/>
            <person name="Van den Hoogen J."/>
            <person name="Gungor B."/>
            <person name="Hartog M."/>
            <person name="Hontelez J."/>
            <person name="Verver J."/>
            <person name="Yang W.-C."/>
            <person name="Schijlen E."/>
            <person name="Repin R."/>
            <person name="Schilthuizen M."/>
            <person name="Schranz E."/>
            <person name="Heidstra R."/>
            <person name="Miyata K."/>
            <person name="Fedorova E."/>
            <person name="Kohlen W."/>
            <person name="Bisseling T."/>
            <person name="Smit S."/>
            <person name="Geurts R."/>
        </authorList>
    </citation>
    <scope>NUCLEOTIDE SEQUENCE [LARGE SCALE GENOMIC DNA]</scope>
    <source>
        <strain evidence="4">cv. RG33-2</strain>
    </source>
</reference>
<sequence length="120" mass="13754">MEDSELMKVSKKKEFREFSEASTLDNEVSHGGNGVQKSFNLDSKPRYEYQKLSFDLLSNGAEQEPQNNKTKHDAEKLVVKLLATRALTAVELRKKLCGRRFSPDVEEVINDFKRRCISSN</sequence>
<dbReference type="OrthoDB" id="543346at2759"/>
<keyword evidence="3" id="KW-0238">DNA-binding</keyword>
<keyword evidence="1" id="KW-0963">Cytoplasm</keyword>
<comment type="caution">
    <text evidence="3">The sequence shown here is derived from an EMBL/GenBank/DDBJ whole genome shotgun (WGS) entry which is preliminary data.</text>
</comment>
<dbReference type="InterPro" id="IPR003783">
    <property type="entry name" value="Regulatory_RecX"/>
</dbReference>
<evidence type="ECO:0000256" key="2">
    <source>
        <dbReference type="SAM" id="MobiDB-lite"/>
    </source>
</evidence>
<keyword evidence="4" id="KW-1185">Reference proteome</keyword>
<dbReference type="AlphaFoldDB" id="A0A2P5CLH0"/>
<dbReference type="EMBL" id="JXTC01000352">
    <property type="protein sequence ID" value="PON61893.1"/>
    <property type="molecule type" value="Genomic_DNA"/>
</dbReference>
<accession>A0A2P5CLH0</accession>
<evidence type="ECO:0000313" key="3">
    <source>
        <dbReference type="EMBL" id="PON61893.1"/>
    </source>
</evidence>
<name>A0A2P5CLH0_TREOI</name>